<protein>
    <submittedName>
        <fullName evidence="1">Uncharacterized protein</fullName>
    </submittedName>
</protein>
<evidence type="ECO:0000313" key="2">
    <source>
        <dbReference type="Proteomes" id="UP000192796"/>
    </source>
</evidence>
<sequence length="234" mass="25831">MKNPIKPKQLPAWPRTLLTCLLLLLIFLTPWLVNGQCFPIYKPDTSAPKIRNVIFTTPISRNTTINGLAIGLQPVRWHGATILNINGLSISASPSDPIFALFVFLFAYYDNPKSSSYPRTDFDSRNLYPEADTLKSAFNGLVLGSVTPRVKSNGVNVSAIINLSHSMKGLSIAGLFNHHYSFKGVLIAGFRNKTTTGKGVQIGLLNRCQEGKVLQIGLLNKIGKRTIPFINFKF</sequence>
<reference evidence="1 2" key="1">
    <citation type="submission" date="2016-03" db="EMBL/GenBank/DDBJ databases">
        <title>Niastella vici sp. nov., isolated from farmland soil.</title>
        <authorList>
            <person name="Chen L."/>
            <person name="Wang D."/>
            <person name="Yang S."/>
            <person name="Wang G."/>
        </authorList>
    </citation>
    <scope>NUCLEOTIDE SEQUENCE [LARGE SCALE GENOMIC DNA]</scope>
    <source>
        <strain evidence="1 2">DJ57</strain>
    </source>
</reference>
<dbReference type="RefSeq" id="WP_081144540.1">
    <property type="nucleotide sequence ID" value="NZ_LVYD01000001.1"/>
</dbReference>
<proteinExistence type="predicted"/>
<dbReference type="OrthoDB" id="660602at2"/>
<accession>A0A1V9G861</accession>
<dbReference type="Proteomes" id="UP000192796">
    <property type="component" value="Unassembled WGS sequence"/>
</dbReference>
<dbReference type="STRING" id="1703345.A3860_00275"/>
<comment type="caution">
    <text evidence="1">The sequence shown here is derived from an EMBL/GenBank/DDBJ whole genome shotgun (WGS) entry which is preliminary data.</text>
</comment>
<dbReference type="AlphaFoldDB" id="A0A1V9G861"/>
<name>A0A1V9G861_9BACT</name>
<dbReference type="EMBL" id="LVYD01000001">
    <property type="protein sequence ID" value="OQP66841.1"/>
    <property type="molecule type" value="Genomic_DNA"/>
</dbReference>
<evidence type="ECO:0000313" key="1">
    <source>
        <dbReference type="EMBL" id="OQP66841.1"/>
    </source>
</evidence>
<gene>
    <name evidence="1" type="ORF">A3860_00275</name>
</gene>
<keyword evidence="2" id="KW-1185">Reference proteome</keyword>
<organism evidence="1 2">
    <name type="scientific">Niastella vici</name>
    <dbReference type="NCBI Taxonomy" id="1703345"/>
    <lineage>
        <taxon>Bacteria</taxon>
        <taxon>Pseudomonadati</taxon>
        <taxon>Bacteroidota</taxon>
        <taxon>Chitinophagia</taxon>
        <taxon>Chitinophagales</taxon>
        <taxon>Chitinophagaceae</taxon>
        <taxon>Niastella</taxon>
    </lineage>
</organism>